<dbReference type="OrthoDB" id="792641at2"/>
<feature type="transmembrane region" description="Helical" evidence="1">
    <location>
        <begin position="21"/>
        <end position="44"/>
    </location>
</feature>
<accession>I4B2P1</accession>
<feature type="transmembrane region" description="Helical" evidence="1">
    <location>
        <begin position="189"/>
        <end position="206"/>
    </location>
</feature>
<keyword evidence="1" id="KW-1133">Transmembrane helix</keyword>
<dbReference type="KEGG" id="tpx:Turpa_0897"/>
<dbReference type="EMBL" id="CP002959">
    <property type="protein sequence ID" value="AFM11548.1"/>
    <property type="molecule type" value="Genomic_DNA"/>
</dbReference>
<dbReference type="HOGENOM" id="CLU_1244684_0_0_12"/>
<feature type="transmembrane region" description="Helical" evidence="1">
    <location>
        <begin position="64"/>
        <end position="86"/>
    </location>
</feature>
<reference evidence="3 4" key="1">
    <citation type="submission" date="2012-06" db="EMBL/GenBank/DDBJ databases">
        <title>The complete chromosome of genome of Turneriella parva DSM 21527.</title>
        <authorList>
            <consortium name="US DOE Joint Genome Institute (JGI-PGF)"/>
            <person name="Lucas S."/>
            <person name="Han J."/>
            <person name="Lapidus A."/>
            <person name="Bruce D."/>
            <person name="Goodwin L."/>
            <person name="Pitluck S."/>
            <person name="Peters L."/>
            <person name="Kyrpides N."/>
            <person name="Mavromatis K."/>
            <person name="Ivanova N."/>
            <person name="Mikhailova N."/>
            <person name="Chertkov O."/>
            <person name="Detter J.C."/>
            <person name="Tapia R."/>
            <person name="Han C."/>
            <person name="Land M."/>
            <person name="Hauser L."/>
            <person name="Markowitz V."/>
            <person name="Cheng J.-F."/>
            <person name="Hugenholtz P."/>
            <person name="Woyke T."/>
            <person name="Wu D."/>
            <person name="Gronow S."/>
            <person name="Wellnitz S."/>
            <person name="Brambilla E."/>
            <person name="Klenk H.-P."/>
            <person name="Eisen J.A."/>
        </authorList>
    </citation>
    <scope>NUCLEOTIDE SEQUENCE [LARGE SCALE GENOMIC DNA]</scope>
    <source>
        <strain evidence="4">ATCC BAA-1111 / DSM 21527 / NCTC 11395 / H</strain>
    </source>
</reference>
<dbReference type="Proteomes" id="UP000006048">
    <property type="component" value="Chromosome"/>
</dbReference>
<dbReference type="InterPro" id="IPR025749">
    <property type="entry name" value="Sphingomyelin_synth-like_dom"/>
</dbReference>
<keyword evidence="1" id="KW-0472">Membrane</keyword>
<dbReference type="AlphaFoldDB" id="I4B2P1"/>
<organism evidence="3 4">
    <name type="scientific">Turneriella parva (strain ATCC BAA-1111 / DSM 21527 / NCTC 11395 / H)</name>
    <name type="common">Leptospira parva</name>
    <dbReference type="NCBI Taxonomy" id="869212"/>
    <lineage>
        <taxon>Bacteria</taxon>
        <taxon>Pseudomonadati</taxon>
        <taxon>Spirochaetota</taxon>
        <taxon>Spirochaetia</taxon>
        <taxon>Leptospirales</taxon>
        <taxon>Leptospiraceae</taxon>
        <taxon>Turneriella</taxon>
    </lineage>
</organism>
<evidence type="ECO:0000313" key="4">
    <source>
        <dbReference type="Proteomes" id="UP000006048"/>
    </source>
</evidence>
<evidence type="ECO:0000259" key="2">
    <source>
        <dbReference type="Pfam" id="PF14360"/>
    </source>
</evidence>
<gene>
    <name evidence="3" type="ordered locus">Turpa_0897</name>
</gene>
<dbReference type="RefSeq" id="WP_014802066.1">
    <property type="nucleotide sequence ID" value="NC_018020.1"/>
</dbReference>
<feature type="domain" description="Sphingomyelin synthase-like" evidence="2">
    <location>
        <begin position="141"/>
        <end position="193"/>
    </location>
</feature>
<evidence type="ECO:0000313" key="3">
    <source>
        <dbReference type="EMBL" id="AFM11548.1"/>
    </source>
</evidence>
<dbReference type="PATRIC" id="fig|869212.3.peg.870"/>
<evidence type="ECO:0000256" key="1">
    <source>
        <dbReference type="SAM" id="Phobius"/>
    </source>
</evidence>
<protein>
    <recommendedName>
        <fullName evidence="2">Sphingomyelin synthase-like domain-containing protein</fullName>
    </recommendedName>
</protein>
<dbReference type="STRING" id="869212.Turpa_0897"/>
<keyword evidence="1" id="KW-0812">Transmembrane</keyword>
<proteinExistence type="predicted"/>
<keyword evidence="4" id="KW-1185">Reference proteome</keyword>
<sequence>MLYLRRIKSEWLAFAESTPQRIEFLVSATVLTTVMFCLLFYLRYNETRPGVVLQDPLLAMITPVDLSLLTFILIYAGIISTVGMLLSHPRRLMIGLQIYAVYASLRLTGMWLVPLEAPAGLIPLVDPLMSWAQTGHQLNKDLFFSGHTSTMFICYLILPPGWGRPIFLTGVIIMATTLIVQHVHYTVDVLSAPFYCYGAMGLVLRVRKLCGASGDMNG</sequence>
<name>I4B2P1_TURPD</name>
<dbReference type="Pfam" id="PF14360">
    <property type="entry name" value="PAP2_C"/>
    <property type="match status" value="1"/>
</dbReference>